<keyword evidence="10" id="KW-1185">Reference proteome</keyword>
<keyword evidence="2" id="KW-0813">Transport</keyword>
<dbReference type="InterPro" id="IPR051471">
    <property type="entry name" value="Bacterial_PTS_sugar_comp"/>
</dbReference>
<organism evidence="9 10">
    <name type="scientific">Eubacterium multiforme</name>
    <dbReference type="NCBI Taxonomy" id="83339"/>
    <lineage>
        <taxon>Bacteria</taxon>
        <taxon>Bacillati</taxon>
        <taxon>Bacillota</taxon>
        <taxon>Clostridia</taxon>
        <taxon>Eubacteriales</taxon>
        <taxon>Eubacteriaceae</taxon>
        <taxon>Eubacterium</taxon>
    </lineage>
</organism>
<dbReference type="PANTHER" id="PTHR33799">
    <property type="entry name" value="PTS PERMEASE-RELATED-RELATED"/>
    <property type="match status" value="1"/>
</dbReference>
<accession>A0ABT9UX51</accession>
<dbReference type="CDD" id="cd00006">
    <property type="entry name" value="PTS_IIA_man"/>
    <property type="match status" value="1"/>
</dbReference>
<gene>
    <name evidence="9" type="ORF">J2S18_002876</name>
</gene>
<dbReference type="Proteomes" id="UP001228504">
    <property type="component" value="Unassembled WGS sequence"/>
</dbReference>
<dbReference type="InterPro" id="IPR004701">
    <property type="entry name" value="PTS_EIIA_man-typ"/>
</dbReference>
<dbReference type="InterPro" id="IPR036662">
    <property type="entry name" value="PTS_EIIA_man-typ_sf"/>
</dbReference>
<dbReference type="InterPro" id="IPR033887">
    <property type="entry name" value="PTS_IIA_man"/>
</dbReference>
<comment type="subcellular location">
    <subcellularLocation>
        <location evidence="1">Cytoplasm</location>
    </subcellularLocation>
</comment>
<evidence type="ECO:0000256" key="5">
    <source>
        <dbReference type="ARBA" id="ARBA00022679"/>
    </source>
</evidence>
<protein>
    <submittedName>
        <fullName evidence="9">Fructoselysine and glucoselysine-specific PTS system IIA component</fullName>
    </submittedName>
</protein>
<evidence type="ECO:0000259" key="8">
    <source>
        <dbReference type="PROSITE" id="PS51096"/>
    </source>
</evidence>
<evidence type="ECO:0000256" key="2">
    <source>
        <dbReference type="ARBA" id="ARBA00022448"/>
    </source>
</evidence>
<dbReference type="Pfam" id="PF03610">
    <property type="entry name" value="EIIA-man"/>
    <property type="match status" value="1"/>
</dbReference>
<name>A0ABT9UX51_9FIRM</name>
<evidence type="ECO:0000313" key="9">
    <source>
        <dbReference type="EMBL" id="MDQ0150902.1"/>
    </source>
</evidence>
<dbReference type="SUPFAM" id="SSF53062">
    <property type="entry name" value="PTS system fructose IIA component-like"/>
    <property type="match status" value="1"/>
</dbReference>
<reference evidence="9 10" key="1">
    <citation type="submission" date="2023-07" db="EMBL/GenBank/DDBJ databases">
        <title>Genomic Encyclopedia of Type Strains, Phase IV (KMG-IV): sequencing the most valuable type-strain genomes for metagenomic binning, comparative biology and taxonomic classification.</title>
        <authorList>
            <person name="Goeker M."/>
        </authorList>
    </citation>
    <scope>NUCLEOTIDE SEQUENCE [LARGE SCALE GENOMIC DNA]</scope>
    <source>
        <strain evidence="9 10">DSM 20694</strain>
    </source>
</reference>
<keyword evidence="7" id="KW-0418">Kinase</keyword>
<proteinExistence type="predicted"/>
<evidence type="ECO:0000256" key="6">
    <source>
        <dbReference type="ARBA" id="ARBA00022683"/>
    </source>
</evidence>
<sequence>MIKLLLASHGDLADGIYSSLKIIVGEQNNISTLCAYKEEEFDLQKEISNILINLQKEDKLIVITDIFGGSVNNEFMNNLQSKNFYLISGLNLPLVMELITIQNEDDIEGMIKSALENSKDSIKYCNPIIESMYIEEEGF</sequence>
<feature type="domain" description="PTS EIIA type-4" evidence="8">
    <location>
        <begin position="1"/>
        <end position="122"/>
    </location>
</feature>
<comment type="caution">
    <text evidence="9">The sequence shown here is derived from an EMBL/GenBank/DDBJ whole genome shotgun (WGS) entry which is preliminary data.</text>
</comment>
<evidence type="ECO:0000313" key="10">
    <source>
        <dbReference type="Proteomes" id="UP001228504"/>
    </source>
</evidence>
<dbReference type="PANTHER" id="PTHR33799:SF1">
    <property type="entry name" value="PTS SYSTEM MANNOSE-SPECIFIC EIIAB COMPONENT-RELATED"/>
    <property type="match status" value="1"/>
</dbReference>
<evidence type="ECO:0000256" key="4">
    <source>
        <dbReference type="ARBA" id="ARBA00022597"/>
    </source>
</evidence>
<evidence type="ECO:0000256" key="1">
    <source>
        <dbReference type="ARBA" id="ARBA00004496"/>
    </source>
</evidence>
<keyword evidence="3" id="KW-0963">Cytoplasm</keyword>
<evidence type="ECO:0000256" key="3">
    <source>
        <dbReference type="ARBA" id="ARBA00022490"/>
    </source>
</evidence>
<evidence type="ECO:0000256" key="7">
    <source>
        <dbReference type="ARBA" id="ARBA00022777"/>
    </source>
</evidence>
<keyword evidence="5" id="KW-0808">Transferase</keyword>
<dbReference type="EMBL" id="JAUSUF010000014">
    <property type="protein sequence ID" value="MDQ0150902.1"/>
    <property type="molecule type" value="Genomic_DNA"/>
</dbReference>
<dbReference type="Gene3D" id="3.40.50.510">
    <property type="entry name" value="Phosphotransferase system, mannose-type IIA component"/>
    <property type="match status" value="1"/>
</dbReference>
<dbReference type="PROSITE" id="PS51096">
    <property type="entry name" value="PTS_EIIA_TYPE_4"/>
    <property type="match status" value="1"/>
</dbReference>
<keyword evidence="4" id="KW-0762">Sugar transport</keyword>
<keyword evidence="6" id="KW-0598">Phosphotransferase system</keyword>
<dbReference type="RefSeq" id="WP_307487754.1">
    <property type="nucleotide sequence ID" value="NZ_JAUSUF010000014.1"/>
</dbReference>